<protein>
    <recommendedName>
        <fullName evidence="3">Regulation of enolase protein 1</fullName>
    </recommendedName>
</protein>
<reference evidence="1 2" key="1">
    <citation type="submission" date="2018-04" db="EMBL/GenBank/DDBJ databases">
        <title>Genomic Encyclopedia of Type Strains, Phase III (KMG-III): the genomes of soil and plant-associated and newly described type strains.</title>
        <authorList>
            <person name="Whitman W."/>
        </authorList>
    </citation>
    <scope>NUCLEOTIDE SEQUENCE [LARGE SCALE GENOMIC DNA]</scope>
    <source>
        <strain evidence="1 2">MA-olki</strain>
    </source>
</reference>
<organism evidence="1 2">
    <name type="scientific">Sphingomonas faeni</name>
    <dbReference type="NCBI Taxonomy" id="185950"/>
    <lineage>
        <taxon>Bacteria</taxon>
        <taxon>Pseudomonadati</taxon>
        <taxon>Pseudomonadota</taxon>
        <taxon>Alphaproteobacteria</taxon>
        <taxon>Sphingomonadales</taxon>
        <taxon>Sphingomonadaceae</taxon>
        <taxon>Sphingomonas</taxon>
    </lineage>
</organism>
<dbReference type="InterPro" id="IPR009784">
    <property type="entry name" value="DUF1349"/>
</dbReference>
<name>A0A2T5UAH3_9SPHN</name>
<dbReference type="Pfam" id="PF07081">
    <property type="entry name" value="DUF1349"/>
    <property type="match status" value="1"/>
</dbReference>
<dbReference type="Gene3D" id="2.60.120.200">
    <property type="match status" value="1"/>
</dbReference>
<dbReference type="InterPro" id="IPR006311">
    <property type="entry name" value="TAT_signal"/>
</dbReference>
<comment type="caution">
    <text evidence="1">The sequence shown here is derived from an EMBL/GenBank/DDBJ whole genome shotgun (WGS) entry which is preliminary data.</text>
</comment>
<dbReference type="GeneID" id="91004110"/>
<gene>
    <name evidence="1" type="ORF">C8J25_1013</name>
</gene>
<dbReference type="PIRSF" id="PIRSF022704">
    <property type="entry name" value="UCP022704"/>
    <property type="match status" value="1"/>
</dbReference>
<accession>A0A2T5UAH3</accession>
<dbReference type="Proteomes" id="UP000244013">
    <property type="component" value="Unassembled WGS sequence"/>
</dbReference>
<sequence length="232" mass="25226">MILANPIVSRRALIGGAAALAVPGVVGAVPLPVQPGKAVLGGRDGGWVNEPRRWSVDAAGDLSVFTDKGSDFWRETHYGFTRDSGHFLGFETPSAFTAQLRVRGNYEKLYDQAGIMVRVDERRWVKAGIELSDGRAMLSSVLTDGKSDWATGPYEHDAKDFWMRATVAKGVLRLQVSADGKTWPLVRLAPFPVAASYRVGPMACTPERDGLHIHFSDLSITPPLGKDLHDLS</sequence>
<evidence type="ECO:0000313" key="1">
    <source>
        <dbReference type="EMBL" id="PTW48506.1"/>
    </source>
</evidence>
<dbReference type="PROSITE" id="PS51318">
    <property type="entry name" value="TAT"/>
    <property type="match status" value="1"/>
</dbReference>
<dbReference type="OrthoDB" id="9814707at2"/>
<dbReference type="EMBL" id="QAYE01000001">
    <property type="protein sequence ID" value="PTW48506.1"/>
    <property type="molecule type" value="Genomic_DNA"/>
</dbReference>
<dbReference type="PANTHER" id="PTHR35332:SF2">
    <property type="entry name" value="REGULATION OF ENOLASE PROTEIN 1"/>
    <property type="match status" value="1"/>
</dbReference>
<evidence type="ECO:0000313" key="2">
    <source>
        <dbReference type="Proteomes" id="UP000244013"/>
    </source>
</evidence>
<dbReference type="AlphaFoldDB" id="A0A2T5UAH3"/>
<dbReference type="RefSeq" id="WP_107951754.1">
    <property type="nucleotide sequence ID" value="NZ_QAYE01000001.1"/>
</dbReference>
<evidence type="ECO:0008006" key="3">
    <source>
        <dbReference type="Google" id="ProtNLM"/>
    </source>
</evidence>
<dbReference type="InterPro" id="IPR015987">
    <property type="entry name" value="UCP022704"/>
</dbReference>
<proteinExistence type="predicted"/>
<dbReference type="PANTHER" id="PTHR35332">
    <property type="entry name" value="REGULATION OF ENOLASE PROTEIN 1"/>
    <property type="match status" value="1"/>
</dbReference>
<dbReference type="SUPFAM" id="SSF49899">
    <property type="entry name" value="Concanavalin A-like lectins/glucanases"/>
    <property type="match status" value="1"/>
</dbReference>
<dbReference type="InterPro" id="IPR013320">
    <property type="entry name" value="ConA-like_dom_sf"/>
</dbReference>